<comment type="caution">
    <text evidence="4">The sequence shown here is derived from an EMBL/GenBank/DDBJ whole genome shotgun (WGS) entry which is preliminary data.</text>
</comment>
<dbReference type="InterPro" id="IPR028098">
    <property type="entry name" value="Glyco_trans_4-like_N"/>
</dbReference>
<evidence type="ECO:0000256" key="1">
    <source>
        <dbReference type="ARBA" id="ARBA00022679"/>
    </source>
</evidence>
<dbReference type="Gene3D" id="3.40.50.2000">
    <property type="entry name" value="Glycogen Phosphorylase B"/>
    <property type="match status" value="2"/>
</dbReference>
<reference evidence="4" key="1">
    <citation type="submission" date="2020-05" db="EMBL/GenBank/DDBJ databases">
        <title>Identification of trans-AT polyketide cluster in two marine bacteria, producers of a novel glutaramide-containing polyketide sesbanimide D and analogs.</title>
        <authorList>
            <person name="Kacar D."/>
            <person name="Rodriguez P."/>
            <person name="Canedo L."/>
            <person name="Gonzalez E."/>
            <person name="Galan B."/>
            <person name="De La Calle F."/>
            <person name="Garcia J.L."/>
        </authorList>
    </citation>
    <scope>NUCLEOTIDE SEQUENCE</scope>
    <source>
        <strain evidence="4">PHM038</strain>
    </source>
</reference>
<dbReference type="AlphaFoldDB" id="A0A926P633"/>
<organism evidence="4 5">
    <name type="scientific">Roseibium aggregatum</name>
    <dbReference type="NCBI Taxonomy" id="187304"/>
    <lineage>
        <taxon>Bacteria</taxon>
        <taxon>Pseudomonadati</taxon>
        <taxon>Pseudomonadota</taxon>
        <taxon>Alphaproteobacteria</taxon>
        <taxon>Hyphomicrobiales</taxon>
        <taxon>Stappiaceae</taxon>
        <taxon>Roseibium</taxon>
    </lineage>
</organism>
<dbReference type="PANTHER" id="PTHR46401:SF2">
    <property type="entry name" value="GLYCOSYLTRANSFERASE WBBK-RELATED"/>
    <property type="match status" value="1"/>
</dbReference>
<dbReference type="SUPFAM" id="SSF53756">
    <property type="entry name" value="UDP-Glycosyltransferase/glycogen phosphorylase"/>
    <property type="match status" value="1"/>
</dbReference>
<proteinExistence type="predicted"/>
<dbReference type="CDD" id="cd03801">
    <property type="entry name" value="GT4_PimA-like"/>
    <property type="match status" value="1"/>
</dbReference>
<gene>
    <name evidence="4" type="ORF">HK439_22125</name>
</gene>
<feature type="domain" description="Glycosyltransferase subfamily 4-like N-terminal" evidence="3">
    <location>
        <begin position="93"/>
        <end position="172"/>
    </location>
</feature>
<sequence length="363" mass="39237">MSPGPGTRRPLAEHRRQIAFAYPGDLETPTGGYGYDRRIISGLREAGWQVDLVPLGEGFPFPEVSVLEEAVRRIGAVPVGSPIVIDGLAFGAMGEAADRLAKGRDLIALVHHPLFLENGLPEETADRLRTSEETALEQAWTIIVTSPATAAQVRDCFGIAEDKIHVVLPGTDRAMAEVRPETDCPNLLSVGTIVPRKGYDLLFDALARLGDLSWRLDIVGDTTRDEACFQWLCDRLRENGLEDRVTFHGAVSPEALPDFYGKADIFVLASRYEGYGMAYTEALAHGLPVIGSGGGAVRETLPQGAALYCGVEDVGRLTAALKRLISDRDERKAFAEAARQAAGALPTWQDAVNAFSAVLEDLK</sequence>
<evidence type="ECO:0000259" key="2">
    <source>
        <dbReference type="Pfam" id="PF00534"/>
    </source>
</evidence>
<dbReference type="EMBL" id="JABFCZ010000028">
    <property type="protein sequence ID" value="MBD1548966.1"/>
    <property type="molecule type" value="Genomic_DNA"/>
</dbReference>
<name>A0A926P633_9HYPH</name>
<evidence type="ECO:0000313" key="5">
    <source>
        <dbReference type="Proteomes" id="UP000598467"/>
    </source>
</evidence>
<dbReference type="GO" id="GO:0009103">
    <property type="term" value="P:lipopolysaccharide biosynthetic process"/>
    <property type="evidence" value="ECO:0007669"/>
    <property type="project" value="TreeGrafter"/>
</dbReference>
<keyword evidence="1" id="KW-0808">Transferase</keyword>
<dbReference type="InterPro" id="IPR001296">
    <property type="entry name" value="Glyco_trans_1"/>
</dbReference>
<dbReference type="PANTHER" id="PTHR46401">
    <property type="entry name" value="GLYCOSYLTRANSFERASE WBBK-RELATED"/>
    <property type="match status" value="1"/>
</dbReference>
<dbReference type="Proteomes" id="UP000598467">
    <property type="component" value="Unassembled WGS sequence"/>
</dbReference>
<evidence type="ECO:0000313" key="4">
    <source>
        <dbReference type="EMBL" id="MBD1548966.1"/>
    </source>
</evidence>
<dbReference type="Pfam" id="PF00534">
    <property type="entry name" value="Glycos_transf_1"/>
    <property type="match status" value="1"/>
</dbReference>
<dbReference type="Pfam" id="PF13439">
    <property type="entry name" value="Glyco_transf_4"/>
    <property type="match status" value="1"/>
</dbReference>
<feature type="domain" description="Glycosyl transferase family 1" evidence="2">
    <location>
        <begin position="180"/>
        <end position="340"/>
    </location>
</feature>
<accession>A0A926P633</accession>
<protein>
    <submittedName>
        <fullName evidence="4">Glycosyltransferase family 4 protein</fullName>
    </submittedName>
</protein>
<evidence type="ECO:0000259" key="3">
    <source>
        <dbReference type="Pfam" id="PF13439"/>
    </source>
</evidence>
<dbReference type="GO" id="GO:0016757">
    <property type="term" value="F:glycosyltransferase activity"/>
    <property type="evidence" value="ECO:0007669"/>
    <property type="project" value="InterPro"/>
</dbReference>